<name>A0AAN6W6C6_9PEZI</name>
<proteinExistence type="predicted"/>
<feature type="region of interest" description="Disordered" evidence="1">
    <location>
        <begin position="151"/>
        <end position="205"/>
    </location>
</feature>
<reference evidence="2" key="1">
    <citation type="journal article" date="2023" name="Mol. Phylogenet. Evol.">
        <title>Genome-scale phylogeny and comparative genomics of the fungal order Sordariales.</title>
        <authorList>
            <person name="Hensen N."/>
            <person name="Bonometti L."/>
            <person name="Westerberg I."/>
            <person name="Brannstrom I.O."/>
            <person name="Guillou S."/>
            <person name="Cros-Aarteil S."/>
            <person name="Calhoun S."/>
            <person name="Haridas S."/>
            <person name="Kuo A."/>
            <person name="Mondo S."/>
            <person name="Pangilinan J."/>
            <person name="Riley R."/>
            <person name="LaButti K."/>
            <person name="Andreopoulos B."/>
            <person name="Lipzen A."/>
            <person name="Chen C."/>
            <person name="Yan M."/>
            <person name="Daum C."/>
            <person name="Ng V."/>
            <person name="Clum A."/>
            <person name="Steindorff A."/>
            <person name="Ohm R.A."/>
            <person name="Martin F."/>
            <person name="Silar P."/>
            <person name="Natvig D.O."/>
            <person name="Lalanne C."/>
            <person name="Gautier V."/>
            <person name="Ament-Velasquez S.L."/>
            <person name="Kruys A."/>
            <person name="Hutchinson M.I."/>
            <person name="Powell A.J."/>
            <person name="Barry K."/>
            <person name="Miller A.N."/>
            <person name="Grigoriev I.V."/>
            <person name="Debuchy R."/>
            <person name="Gladieux P."/>
            <person name="Hiltunen Thoren M."/>
            <person name="Johannesson H."/>
        </authorList>
    </citation>
    <scope>NUCLEOTIDE SEQUENCE</scope>
    <source>
        <strain evidence="2">CBS 892.96</strain>
    </source>
</reference>
<sequence>MRVCARTGALSYPLTPEQQAETITCRFERAPAATSTIPPDQKPHTYDPEHDLPEYSFDALLAKFHRQTQEAYAMEAEICAENEARNTSGELPRQKIPEGWKPPTCDPKYDLLEYSFDALIAKLQRQTQELYVMETEIQEEQRARLEGAKMFQEEREAAVQQLQQPEAPKAPEKGEGGNQDGYQQQQPPLLPIPPTSQQNQVNDQS</sequence>
<accession>A0AAN6W6C6</accession>
<reference evidence="2" key="2">
    <citation type="submission" date="2023-05" db="EMBL/GenBank/DDBJ databases">
        <authorList>
            <consortium name="Lawrence Berkeley National Laboratory"/>
            <person name="Steindorff A."/>
            <person name="Hensen N."/>
            <person name="Bonometti L."/>
            <person name="Westerberg I."/>
            <person name="Brannstrom I.O."/>
            <person name="Guillou S."/>
            <person name="Cros-Aarteil S."/>
            <person name="Calhoun S."/>
            <person name="Haridas S."/>
            <person name="Kuo A."/>
            <person name="Mondo S."/>
            <person name="Pangilinan J."/>
            <person name="Riley R."/>
            <person name="Labutti K."/>
            <person name="Andreopoulos B."/>
            <person name="Lipzen A."/>
            <person name="Chen C."/>
            <person name="Yanf M."/>
            <person name="Daum C."/>
            <person name="Ng V."/>
            <person name="Clum A."/>
            <person name="Ohm R."/>
            <person name="Martin F."/>
            <person name="Silar P."/>
            <person name="Natvig D."/>
            <person name="Lalanne C."/>
            <person name="Gautier V."/>
            <person name="Ament-Velasquez S.L."/>
            <person name="Kruys A."/>
            <person name="Hutchinson M.I."/>
            <person name="Powell A.J."/>
            <person name="Barry K."/>
            <person name="Miller A.N."/>
            <person name="Grigoriev I.V."/>
            <person name="Debuchy R."/>
            <person name="Gladieux P."/>
            <person name="Thoren M.H."/>
            <person name="Johannesson H."/>
        </authorList>
    </citation>
    <scope>NUCLEOTIDE SEQUENCE</scope>
    <source>
        <strain evidence="2">CBS 892.96</strain>
    </source>
</reference>
<dbReference type="EMBL" id="MU866284">
    <property type="protein sequence ID" value="KAK4174392.1"/>
    <property type="molecule type" value="Genomic_DNA"/>
</dbReference>
<protein>
    <submittedName>
        <fullName evidence="2">Uncharacterized protein</fullName>
    </submittedName>
</protein>
<evidence type="ECO:0000256" key="1">
    <source>
        <dbReference type="SAM" id="MobiDB-lite"/>
    </source>
</evidence>
<gene>
    <name evidence="2" type="ORF">QBC36DRAFT_380216</name>
</gene>
<dbReference type="AlphaFoldDB" id="A0AAN6W6C6"/>
<evidence type="ECO:0000313" key="2">
    <source>
        <dbReference type="EMBL" id="KAK4174392.1"/>
    </source>
</evidence>
<comment type="caution">
    <text evidence="2">The sequence shown here is derived from an EMBL/GenBank/DDBJ whole genome shotgun (WGS) entry which is preliminary data.</text>
</comment>
<dbReference type="Proteomes" id="UP001302321">
    <property type="component" value="Unassembled WGS sequence"/>
</dbReference>
<keyword evidence="3" id="KW-1185">Reference proteome</keyword>
<evidence type="ECO:0000313" key="3">
    <source>
        <dbReference type="Proteomes" id="UP001302321"/>
    </source>
</evidence>
<organism evidence="2 3">
    <name type="scientific">Triangularia setosa</name>
    <dbReference type="NCBI Taxonomy" id="2587417"/>
    <lineage>
        <taxon>Eukaryota</taxon>
        <taxon>Fungi</taxon>
        <taxon>Dikarya</taxon>
        <taxon>Ascomycota</taxon>
        <taxon>Pezizomycotina</taxon>
        <taxon>Sordariomycetes</taxon>
        <taxon>Sordariomycetidae</taxon>
        <taxon>Sordariales</taxon>
        <taxon>Podosporaceae</taxon>
        <taxon>Triangularia</taxon>
    </lineage>
</organism>